<dbReference type="PANTHER" id="PTHR10229:SF0">
    <property type="entry name" value="GTP-BINDING PROTEIN 6-RELATED"/>
    <property type="match status" value="1"/>
</dbReference>
<keyword evidence="4" id="KW-0342">GTP-binding</keyword>
<protein>
    <recommendedName>
        <fullName evidence="5">Hflx-type G domain-containing protein</fullName>
    </recommendedName>
</protein>
<name>A0A085N7I9_9BILA</name>
<sequence length="508" mass="57485">MHSVRICAYSKRLLVRIGGLRLQTKLCWSVLAKRTFSLNSGEGSSLTGTDLYDDDEPLSNRTDFRGLQSYLNLPQPGSSHRLFVIQPKLSTPELRRLATTNEDLLLEAVQLVKSVPSWTVSSISDSFAKVSPRTRFIFGSGKLEELKSIVNRSRDCTDIFLNIDRLTPLQHRSLISVFGVPVFDRFTVALQIFKLYASSKEAKIQAALAELEYMKVHVTSYAGGLMQKYFPRTLMPIGVDWKKREEIISRRQLRMKEKLKATVAQRNVLRQNAQRRRFPMVAVVGYTNCGKTSLIRCLSENANLSGEDRFFATLDVTVHAGKLPCKLPILYADTVGFFSNLPMDLMPCFDSTLEEITYADLVIHVIDRSNPNWQFQRQSVMQTFDRLNAASNLHMSPLEVWNKSDKFQLETEDDKPTAVAIVSCLSGDGMPKLLTLIEDRILTTTMYKRFVVRIPITGGYLSSLYSIGSIVATETPQTSDHMRVTLVTKQHHIDKLLGMYPNVIEVVK</sequence>
<dbReference type="CDD" id="cd01878">
    <property type="entry name" value="HflX"/>
    <property type="match status" value="1"/>
</dbReference>
<dbReference type="FunFam" id="3.40.50.300:FF:000886">
    <property type="entry name" value="Putative GTP-binding protein 6"/>
    <property type="match status" value="1"/>
</dbReference>
<reference evidence="7 8" key="1">
    <citation type="journal article" date="2014" name="Nat. Genet.">
        <title>Genome and transcriptome of the porcine whipworm Trichuris suis.</title>
        <authorList>
            <person name="Jex A.R."/>
            <person name="Nejsum P."/>
            <person name="Schwarz E.M."/>
            <person name="Hu L."/>
            <person name="Young N.D."/>
            <person name="Hall R.S."/>
            <person name="Korhonen P.K."/>
            <person name="Liao S."/>
            <person name="Thamsborg S."/>
            <person name="Xia J."/>
            <person name="Xu P."/>
            <person name="Wang S."/>
            <person name="Scheerlinck J.P."/>
            <person name="Hofmann A."/>
            <person name="Sternberg P.W."/>
            <person name="Wang J."/>
            <person name="Gasser R.B."/>
        </authorList>
    </citation>
    <scope>NUCLEOTIDE SEQUENCE [LARGE SCALE GENOMIC DNA]</scope>
    <source>
        <strain evidence="7">DCEP-RM93F</strain>
        <strain evidence="6">DCEP-RM93M</strain>
    </source>
</reference>
<dbReference type="Proteomes" id="UP000030758">
    <property type="component" value="Unassembled WGS sequence"/>
</dbReference>
<evidence type="ECO:0000256" key="2">
    <source>
        <dbReference type="ARBA" id="ARBA00022741"/>
    </source>
</evidence>
<dbReference type="Gene3D" id="3.40.50.11060">
    <property type="entry name" value="GTPase HflX, N-terminal domain"/>
    <property type="match status" value="1"/>
</dbReference>
<dbReference type="NCBIfam" id="TIGR03156">
    <property type="entry name" value="GTP_HflX"/>
    <property type="match status" value="1"/>
</dbReference>
<evidence type="ECO:0000313" key="8">
    <source>
        <dbReference type="Proteomes" id="UP000030764"/>
    </source>
</evidence>
<dbReference type="EMBL" id="KL363201">
    <property type="protein sequence ID" value="KFD55182.1"/>
    <property type="molecule type" value="Genomic_DNA"/>
</dbReference>
<dbReference type="EMBL" id="KL367538">
    <property type="protein sequence ID" value="KFD65435.1"/>
    <property type="molecule type" value="Genomic_DNA"/>
</dbReference>
<accession>A0A085N7I9</accession>
<dbReference type="GO" id="GO:0046872">
    <property type="term" value="F:metal ion binding"/>
    <property type="evidence" value="ECO:0007669"/>
    <property type="project" value="UniProtKB-KW"/>
</dbReference>
<dbReference type="Gene3D" id="3.40.50.300">
    <property type="entry name" value="P-loop containing nucleotide triphosphate hydrolases"/>
    <property type="match status" value="1"/>
</dbReference>
<dbReference type="GO" id="GO:0005737">
    <property type="term" value="C:cytoplasm"/>
    <property type="evidence" value="ECO:0007669"/>
    <property type="project" value="TreeGrafter"/>
</dbReference>
<keyword evidence="3" id="KW-0460">Magnesium</keyword>
<dbReference type="SUPFAM" id="SSF52540">
    <property type="entry name" value="P-loop containing nucleoside triphosphate hydrolases"/>
    <property type="match status" value="1"/>
</dbReference>
<dbReference type="InterPro" id="IPR025121">
    <property type="entry name" value="GTPase_HflX_N"/>
</dbReference>
<dbReference type="InterPro" id="IPR027417">
    <property type="entry name" value="P-loop_NTPase"/>
</dbReference>
<evidence type="ECO:0000256" key="4">
    <source>
        <dbReference type="ARBA" id="ARBA00023134"/>
    </source>
</evidence>
<dbReference type="Proteomes" id="UP000030764">
    <property type="component" value="Unassembled WGS sequence"/>
</dbReference>
<dbReference type="InterPro" id="IPR030394">
    <property type="entry name" value="G_HFLX_dom"/>
</dbReference>
<dbReference type="AlphaFoldDB" id="A0A085N7I9"/>
<evidence type="ECO:0000259" key="5">
    <source>
        <dbReference type="PROSITE" id="PS51705"/>
    </source>
</evidence>
<evidence type="ECO:0000256" key="1">
    <source>
        <dbReference type="ARBA" id="ARBA00022723"/>
    </source>
</evidence>
<keyword evidence="8" id="KW-1185">Reference proteome</keyword>
<dbReference type="GO" id="GO:0005525">
    <property type="term" value="F:GTP binding"/>
    <property type="evidence" value="ECO:0007669"/>
    <property type="project" value="UniProtKB-KW"/>
</dbReference>
<dbReference type="Pfam" id="PF13167">
    <property type="entry name" value="GTP-bdg_N"/>
    <property type="match status" value="1"/>
</dbReference>
<keyword evidence="2" id="KW-0547">Nucleotide-binding</keyword>
<dbReference type="InterPro" id="IPR016496">
    <property type="entry name" value="GTPase_HflX"/>
</dbReference>
<dbReference type="InterPro" id="IPR006073">
    <property type="entry name" value="GTP-bd"/>
</dbReference>
<dbReference type="PROSITE" id="PS51705">
    <property type="entry name" value="G_HFLX"/>
    <property type="match status" value="1"/>
</dbReference>
<evidence type="ECO:0000256" key="3">
    <source>
        <dbReference type="ARBA" id="ARBA00022842"/>
    </source>
</evidence>
<dbReference type="Pfam" id="PF01926">
    <property type="entry name" value="MMR_HSR1"/>
    <property type="match status" value="1"/>
</dbReference>
<feature type="domain" description="Hflx-type G" evidence="5">
    <location>
        <begin position="279"/>
        <end position="445"/>
    </location>
</feature>
<proteinExistence type="predicted"/>
<organism evidence="7">
    <name type="scientific">Trichuris suis</name>
    <name type="common">pig whipworm</name>
    <dbReference type="NCBI Taxonomy" id="68888"/>
    <lineage>
        <taxon>Eukaryota</taxon>
        <taxon>Metazoa</taxon>
        <taxon>Ecdysozoa</taxon>
        <taxon>Nematoda</taxon>
        <taxon>Enoplea</taxon>
        <taxon>Dorylaimia</taxon>
        <taxon>Trichinellida</taxon>
        <taxon>Trichuridae</taxon>
        <taxon>Trichuris</taxon>
    </lineage>
</organism>
<keyword evidence="1" id="KW-0479">Metal-binding</keyword>
<evidence type="ECO:0000313" key="6">
    <source>
        <dbReference type="EMBL" id="KFD55182.1"/>
    </source>
</evidence>
<feature type="non-terminal residue" evidence="7">
    <location>
        <position position="508"/>
    </location>
</feature>
<gene>
    <name evidence="6" type="ORF">M513_03823</name>
    <name evidence="7" type="ORF">M514_03823</name>
</gene>
<dbReference type="InterPro" id="IPR042108">
    <property type="entry name" value="GTPase_HflX_N_sf"/>
</dbReference>
<dbReference type="PANTHER" id="PTHR10229">
    <property type="entry name" value="GTP-BINDING PROTEIN HFLX"/>
    <property type="match status" value="1"/>
</dbReference>
<dbReference type="GO" id="GO:0043022">
    <property type="term" value="F:ribosome binding"/>
    <property type="evidence" value="ECO:0007669"/>
    <property type="project" value="TreeGrafter"/>
</dbReference>
<evidence type="ECO:0000313" key="7">
    <source>
        <dbReference type="EMBL" id="KFD65435.1"/>
    </source>
</evidence>